<sequence>MDLFKLFQTWVNHPKEGDGRKDLDKTDVCWKQVLQDIRNWENSEDKVANEFAKHLLYTGKIRRVHLNHKEVNYHNHYVSWTAAENLEDLYWFYSSRAHTIITAEATKDNPGISVKGFIEAMKLDIEDFELNSPAIRAEQEVIFPLQEKSLLSIEKIK</sequence>
<proteinExistence type="predicted"/>
<evidence type="ECO:0000313" key="2">
    <source>
        <dbReference type="Proteomes" id="UP001175137"/>
    </source>
</evidence>
<name>A0AAW7NGL0_BACCE</name>
<dbReference type="RefSeq" id="WP_243340746.1">
    <property type="nucleotide sequence ID" value="NZ_JALGCM010000001.1"/>
</dbReference>
<dbReference type="EMBL" id="JAUIQW010000001">
    <property type="protein sequence ID" value="MDN4873430.1"/>
    <property type="molecule type" value="Genomic_DNA"/>
</dbReference>
<reference evidence="1" key="1">
    <citation type="submission" date="2023-07" db="EMBL/GenBank/DDBJ databases">
        <title>Complete genome sequence of Bacillus cereus SRCM126073 isolated from soil.</title>
        <authorList>
            <person name="Yang H.-G."/>
            <person name="Ryu M.-S."/>
            <person name="Ha G.-S."/>
            <person name="Yang H.-J."/>
            <person name="Jeong D.-Y."/>
        </authorList>
    </citation>
    <scope>NUCLEOTIDE SEQUENCE</scope>
    <source>
        <strain evidence="1">SRCM126073</strain>
    </source>
</reference>
<organism evidence="1 2">
    <name type="scientific">Bacillus cereus</name>
    <dbReference type="NCBI Taxonomy" id="1396"/>
    <lineage>
        <taxon>Bacteria</taxon>
        <taxon>Bacillati</taxon>
        <taxon>Bacillota</taxon>
        <taxon>Bacilli</taxon>
        <taxon>Bacillales</taxon>
        <taxon>Bacillaceae</taxon>
        <taxon>Bacillus</taxon>
        <taxon>Bacillus cereus group</taxon>
    </lineage>
</organism>
<protein>
    <submittedName>
        <fullName evidence="1">Uncharacterized protein</fullName>
    </submittedName>
</protein>
<dbReference type="AlphaFoldDB" id="A0AAW7NGL0"/>
<dbReference type="Proteomes" id="UP001175137">
    <property type="component" value="Unassembled WGS sequence"/>
</dbReference>
<comment type="caution">
    <text evidence="1">The sequence shown here is derived from an EMBL/GenBank/DDBJ whole genome shotgun (WGS) entry which is preliminary data.</text>
</comment>
<evidence type="ECO:0000313" key="1">
    <source>
        <dbReference type="EMBL" id="MDN4873430.1"/>
    </source>
</evidence>
<accession>A0AAW7NGL0</accession>
<gene>
    <name evidence="1" type="ORF">QYM23_11245</name>
</gene>